<comment type="caution">
    <text evidence="2">The sequence shown here is derived from an EMBL/GenBank/DDBJ whole genome shotgun (WGS) entry which is preliminary data.</text>
</comment>
<feature type="transmembrane region" description="Helical" evidence="1">
    <location>
        <begin position="12"/>
        <end position="41"/>
    </location>
</feature>
<dbReference type="AlphaFoldDB" id="A0AAD6YX24"/>
<reference evidence="2" key="1">
    <citation type="submission" date="2023-03" db="EMBL/GenBank/DDBJ databases">
        <title>Massive genome expansion in bonnet fungi (Mycena s.s.) driven by repeated elements and novel gene families across ecological guilds.</title>
        <authorList>
            <consortium name="Lawrence Berkeley National Laboratory"/>
            <person name="Harder C.B."/>
            <person name="Miyauchi S."/>
            <person name="Viragh M."/>
            <person name="Kuo A."/>
            <person name="Thoen E."/>
            <person name="Andreopoulos B."/>
            <person name="Lu D."/>
            <person name="Skrede I."/>
            <person name="Drula E."/>
            <person name="Henrissat B."/>
            <person name="Morin E."/>
            <person name="Kohler A."/>
            <person name="Barry K."/>
            <person name="LaButti K."/>
            <person name="Morin E."/>
            <person name="Salamov A."/>
            <person name="Lipzen A."/>
            <person name="Mereny Z."/>
            <person name="Hegedus B."/>
            <person name="Baldrian P."/>
            <person name="Stursova M."/>
            <person name="Weitz H."/>
            <person name="Taylor A."/>
            <person name="Grigoriev I.V."/>
            <person name="Nagy L.G."/>
            <person name="Martin F."/>
            <person name="Kauserud H."/>
        </authorList>
    </citation>
    <scope>NUCLEOTIDE SEQUENCE</scope>
    <source>
        <strain evidence="2">CBHHK002</strain>
    </source>
</reference>
<dbReference type="Proteomes" id="UP001218218">
    <property type="component" value="Unassembled WGS sequence"/>
</dbReference>
<keyword evidence="1" id="KW-0472">Membrane</keyword>
<evidence type="ECO:0000313" key="2">
    <source>
        <dbReference type="EMBL" id="KAJ7300935.1"/>
    </source>
</evidence>
<keyword evidence="3" id="KW-1185">Reference proteome</keyword>
<evidence type="ECO:0000256" key="1">
    <source>
        <dbReference type="SAM" id="Phobius"/>
    </source>
</evidence>
<gene>
    <name evidence="2" type="ORF">DFH08DRAFT_996512</name>
</gene>
<keyword evidence="1" id="KW-0812">Transmembrane</keyword>
<sequence>MRAPVVQLPSDAAGLFFALLSILSPCYISALTSFICALALAHRPRKAAALSSSVHTRRRFLTHAPRCGRACHSPASAYADSNILAGRVSAALRLRVRATLTGPDYQFDWRVCARVGHVCPTLLPSFHYFVFSTPPRLALSLHPLPSFALLHLHPHLPLPSSSRTNERDLRRVLHPALTSSRIPLRAHDPSRPSVPPPLLFRIRRYTRSRYADLRLIHAAAARHAPAPYPALRSADSMPCLPVLSSLSPSLSPCGSPPPPLYLLDLLPHLRPHSFWLSSFPVSLPPPSRASMRRSINAAAPSVELLELPRGARADLRAASLWAPAPARTRPRSARLARDLAPLSSPSLLTHSSDPFPPRPFPRLSFCTRLIVSLSPSLLARSPHARLGAFILILHDTSRLYSPPEIFPERI</sequence>
<keyword evidence="1" id="KW-1133">Transmembrane helix</keyword>
<dbReference type="EMBL" id="JARIHO010000148">
    <property type="protein sequence ID" value="KAJ7300935.1"/>
    <property type="molecule type" value="Genomic_DNA"/>
</dbReference>
<accession>A0AAD6YX24</accession>
<name>A0AAD6YX24_9AGAR</name>
<organism evidence="2 3">
    <name type="scientific">Mycena albidolilacea</name>
    <dbReference type="NCBI Taxonomy" id="1033008"/>
    <lineage>
        <taxon>Eukaryota</taxon>
        <taxon>Fungi</taxon>
        <taxon>Dikarya</taxon>
        <taxon>Basidiomycota</taxon>
        <taxon>Agaricomycotina</taxon>
        <taxon>Agaricomycetes</taxon>
        <taxon>Agaricomycetidae</taxon>
        <taxon>Agaricales</taxon>
        <taxon>Marasmiineae</taxon>
        <taxon>Mycenaceae</taxon>
        <taxon>Mycena</taxon>
    </lineage>
</organism>
<proteinExistence type="predicted"/>
<evidence type="ECO:0000313" key="3">
    <source>
        <dbReference type="Proteomes" id="UP001218218"/>
    </source>
</evidence>
<protein>
    <submittedName>
        <fullName evidence="2">Uncharacterized protein</fullName>
    </submittedName>
</protein>